<feature type="domain" description="Replication protein A 70 kDa DNA-binding subunit B/D first OB fold" evidence="2">
    <location>
        <begin position="14"/>
        <end position="104"/>
    </location>
</feature>
<keyword evidence="1" id="KW-0238">DNA-binding</keyword>
<dbReference type="Proteomes" id="UP000015106">
    <property type="component" value="Chromosome 3"/>
</dbReference>
<protein>
    <recommendedName>
        <fullName evidence="6">Replication protein A OB domain-containing protein</fullName>
    </recommendedName>
</protein>
<evidence type="ECO:0008006" key="6">
    <source>
        <dbReference type="Google" id="ProtNLM"/>
    </source>
</evidence>
<reference evidence="4" key="3">
    <citation type="submission" date="2022-06" db="UniProtKB">
        <authorList>
            <consortium name="EnsemblPlants"/>
        </authorList>
    </citation>
    <scope>IDENTIFICATION</scope>
</reference>
<evidence type="ECO:0000313" key="5">
    <source>
        <dbReference type="Proteomes" id="UP000015106"/>
    </source>
</evidence>
<evidence type="ECO:0000256" key="1">
    <source>
        <dbReference type="ARBA" id="ARBA00023125"/>
    </source>
</evidence>
<dbReference type="Gramene" id="TuG1812G0300002402.01.T02">
    <property type="protein sequence ID" value="TuG1812G0300002402.01.T02"/>
    <property type="gene ID" value="TuG1812G0300002402.01"/>
</dbReference>
<keyword evidence="5" id="KW-1185">Reference proteome</keyword>
<sequence>MAIVALDELVQGNSNDSVYVYVSRLWNHHGGTNTGPIKHTDMVLMDAVGNHMYAEISEKLVPTFASRIREGCAYVISQFLVFPSKRYFKPVAGPHMIRFNRFTTTDPPADEEIEFPFCTYSLTALAHLPAPVETPDYFTDILGLIVSVSDAMVYHSSNRAEPSVKRTITLADLSGYQINVVLWGEQAKAFDGDDVMQIGQTGPVIALIVGTLVKNYEGRRGVSGSAACRWYINDDISDITQFHKSLQGKFSLVKKIILPGQTADEKSAQVNLQTKTVGQLLDLNIYENKSTRFFCSVTLYRLSPGQRWWFMSCEKCHKTAQRHGSVYRCIDPTCASTDAMPRYRICFRCTSDSREAEFIFFDRVGKEIVAKSLITLLREGYSSRTTLDEIVEIARGDPAIPKYISTLIGKKYRFVVSISSKSFMPDAEETSFQVIKIDVPVEKTSSSAVLYRKADSSGPSTGDVGCPGSGDVSPLVLPVGSFSTDTGAFSLPALPAGSVSVLPISGDQSAKVVVALGSQSTLASPPSVNKSGLKKGLSKTKLTNADVRKPLFRVDKSKENATLGDGPAVLGEEVDGTTSEVPLAVEGTTIQKTKKARRA</sequence>
<accession>A0A8R7TVJ5</accession>
<dbReference type="AlphaFoldDB" id="A0A8R7TVJ5"/>
<dbReference type="InterPro" id="IPR047192">
    <property type="entry name" value="Euk_RPA1_DBD_C"/>
</dbReference>
<evidence type="ECO:0000313" key="4">
    <source>
        <dbReference type="EnsemblPlants" id="TuG1812G0300002402.01.T02"/>
    </source>
</evidence>
<feature type="domain" description="Replication protein A OB" evidence="3">
    <location>
        <begin position="136"/>
        <end position="220"/>
    </location>
</feature>
<dbReference type="CDD" id="cd04476">
    <property type="entry name" value="RPA1_DBD_C"/>
    <property type="match status" value="1"/>
</dbReference>
<evidence type="ECO:0000259" key="3">
    <source>
        <dbReference type="Pfam" id="PF16900"/>
    </source>
</evidence>
<dbReference type="InterPro" id="IPR003871">
    <property type="entry name" value="RFA1B/D_OB_1st"/>
</dbReference>
<dbReference type="SUPFAM" id="SSF50249">
    <property type="entry name" value="Nucleic acid-binding proteins"/>
    <property type="match status" value="3"/>
</dbReference>
<dbReference type="PANTHER" id="PTHR47165">
    <property type="entry name" value="OS03G0429900 PROTEIN"/>
    <property type="match status" value="1"/>
</dbReference>
<dbReference type="Pfam" id="PF02721">
    <property type="entry name" value="DUF223"/>
    <property type="match status" value="1"/>
</dbReference>
<name>A0A8R7TVJ5_TRIUA</name>
<reference evidence="5" key="1">
    <citation type="journal article" date="2013" name="Nature">
        <title>Draft genome of the wheat A-genome progenitor Triticum urartu.</title>
        <authorList>
            <person name="Ling H.Q."/>
            <person name="Zhao S."/>
            <person name="Liu D."/>
            <person name="Wang J."/>
            <person name="Sun H."/>
            <person name="Zhang C."/>
            <person name="Fan H."/>
            <person name="Li D."/>
            <person name="Dong L."/>
            <person name="Tao Y."/>
            <person name="Gao C."/>
            <person name="Wu H."/>
            <person name="Li Y."/>
            <person name="Cui Y."/>
            <person name="Guo X."/>
            <person name="Zheng S."/>
            <person name="Wang B."/>
            <person name="Yu K."/>
            <person name="Liang Q."/>
            <person name="Yang W."/>
            <person name="Lou X."/>
            <person name="Chen J."/>
            <person name="Feng M."/>
            <person name="Jian J."/>
            <person name="Zhang X."/>
            <person name="Luo G."/>
            <person name="Jiang Y."/>
            <person name="Liu J."/>
            <person name="Wang Z."/>
            <person name="Sha Y."/>
            <person name="Zhang B."/>
            <person name="Wu H."/>
            <person name="Tang D."/>
            <person name="Shen Q."/>
            <person name="Xue P."/>
            <person name="Zou S."/>
            <person name="Wang X."/>
            <person name="Liu X."/>
            <person name="Wang F."/>
            <person name="Yang Y."/>
            <person name="An X."/>
            <person name="Dong Z."/>
            <person name="Zhang K."/>
            <person name="Zhang X."/>
            <person name="Luo M.C."/>
            <person name="Dvorak J."/>
            <person name="Tong Y."/>
            <person name="Wang J."/>
            <person name="Yang H."/>
            <person name="Li Z."/>
            <person name="Wang D."/>
            <person name="Zhang A."/>
            <person name="Wang J."/>
        </authorList>
    </citation>
    <scope>NUCLEOTIDE SEQUENCE</scope>
    <source>
        <strain evidence="5">cv. G1812</strain>
    </source>
</reference>
<reference evidence="4" key="2">
    <citation type="submission" date="2018-03" db="EMBL/GenBank/DDBJ databases">
        <title>The Triticum urartu genome reveals the dynamic nature of wheat genome evolution.</title>
        <authorList>
            <person name="Ling H."/>
            <person name="Ma B."/>
            <person name="Shi X."/>
            <person name="Liu H."/>
            <person name="Dong L."/>
            <person name="Sun H."/>
            <person name="Cao Y."/>
            <person name="Gao Q."/>
            <person name="Zheng S."/>
            <person name="Li Y."/>
            <person name="Yu Y."/>
            <person name="Du H."/>
            <person name="Qi M."/>
            <person name="Li Y."/>
            <person name="Yu H."/>
            <person name="Cui Y."/>
            <person name="Wang N."/>
            <person name="Chen C."/>
            <person name="Wu H."/>
            <person name="Zhao Y."/>
            <person name="Zhang J."/>
            <person name="Li Y."/>
            <person name="Zhou W."/>
            <person name="Zhang B."/>
            <person name="Hu W."/>
            <person name="Eijk M."/>
            <person name="Tang J."/>
            <person name="Witsenboer H."/>
            <person name="Zhao S."/>
            <person name="Li Z."/>
            <person name="Zhang A."/>
            <person name="Wang D."/>
            <person name="Liang C."/>
        </authorList>
    </citation>
    <scope>NUCLEOTIDE SEQUENCE [LARGE SCALE GENOMIC DNA]</scope>
    <source>
        <strain evidence="4">cv. G1812</strain>
    </source>
</reference>
<proteinExistence type="predicted"/>
<organism evidence="4 5">
    <name type="scientific">Triticum urartu</name>
    <name type="common">Red wild einkorn</name>
    <name type="synonym">Crithodium urartu</name>
    <dbReference type="NCBI Taxonomy" id="4572"/>
    <lineage>
        <taxon>Eukaryota</taxon>
        <taxon>Viridiplantae</taxon>
        <taxon>Streptophyta</taxon>
        <taxon>Embryophyta</taxon>
        <taxon>Tracheophyta</taxon>
        <taxon>Spermatophyta</taxon>
        <taxon>Magnoliopsida</taxon>
        <taxon>Liliopsida</taxon>
        <taxon>Poales</taxon>
        <taxon>Poaceae</taxon>
        <taxon>BOP clade</taxon>
        <taxon>Pooideae</taxon>
        <taxon>Triticodae</taxon>
        <taxon>Triticeae</taxon>
        <taxon>Triticinae</taxon>
        <taxon>Triticum</taxon>
    </lineage>
</organism>
<evidence type="ECO:0000259" key="2">
    <source>
        <dbReference type="Pfam" id="PF02721"/>
    </source>
</evidence>
<dbReference type="InterPro" id="IPR012340">
    <property type="entry name" value="NA-bd_OB-fold"/>
</dbReference>
<dbReference type="Gene3D" id="2.40.50.140">
    <property type="entry name" value="Nucleic acid-binding proteins"/>
    <property type="match status" value="3"/>
</dbReference>
<dbReference type="CDD" id="cd04480">
    <property type="entry name" value="RPA1_DBD_A_like"/>
    <property type="match status" value="1"/>
</dbReference>
<dbReference type="CDD" id="cd04481">
    <property type="entry name" value="RPA1_DBD_B_like"/>
    <property type="match status" value="1"/>
</dbReference>
<dbReference type="GO" id="GO:0003677">
    <property type="term" value="F:DNA binding"/>
    <property type="evidence" value="ECO:0007669"/>
    <property type="project" value="UniProtKB-KW"/>
</dbReference>
<dbReference type="PANTHER" id="PTHR47165:SF4">
    <property type="entry name" value="OS03G0429900 PROTEIN"/>
    <property type="match status" value="1"/>
</dbReference>
<dbReference type="InterPro" id="IPR031657">
    <property type="entry name" value="REPA_OB_2"/>
</dbReference>
<dbReference type="EnsemblPlants" id="TuG1812G0300002402.01.T02">
    <property type="protein sequence ID" value="TuG1812G0300002402.01.T02"/>
    <property type="gene ID" value="TuG1812G0300002402.01"/>
</dbReference>
<dbReference type="Pfam" id="PF16900">
    <property type="entry name" value="REPA_OB_2"/>
    <property type="match status" value="1"/>
</dbReference>